<reference evidence="1" key="2">
    <citation type="submission" date="2020-09" db="EMBL/GenBank/DDBJ databases">
        <authorList>
            <person name="Sun Q."/>
            <person name="Zhou Y."/>
        </authorList>
    </citation>
    <scope>NUCLEOTIDE SEQUENCE</scope>
    <source>
        <strain evidence="1">CGMCC 1.14988</strain>
    </source>
</reference>
<dbReference type="Pfam" id="PF19492">
    <property type="entry name" value="DUF6027"/>
    <property type="match status" value="1"/>
</dbReference>
<evidence type="ECO:0000313" key="1">
    <source>
        <dbReference type="EMBL" id="GGI09017.1"/>
    </source>
</evidence>
<comment type="caution">
    <text evidence="1">The sequence shown here is derived from an EMBL/GenBank/DDBJ whole genome shotgun (WGS) entry which is preliminary data.</text>
</comment>
<sequence length="123" mass="12536">MAAAPGAPTVRLERWDGPAGSDAFAGLRADVAAYGHLDPLVTLQGLSAASGLPVGALVRYVLARWASGGSEGVLELGVSGVDHLARLVATAEEVGDDAARLAAYEGMREVVAWLRAGLDPDVS</sequence>
<evidence type="ECO:0000313" key="2">
    <source>
        <dbReference type="Proteomes" id="UP000650511"/>
    </source>
</evidence>
<dbReference type="AlphaFoldDB" id="A0A8J3EV61"/>
<keyword evidence="2" id="KW-1185">Reference proteome</keyword>
<dbReference type="InterPro" id="IPR046069">
    <property type="entry name" value="DUF6027"/>
</dbReference>
<dbReference type="Proteomes" id="UP000650511">
    <property type="component" value="Unassembled WGS sequence"/>
</dbReference>
<accession>A0A8J3EV61</accession>
<reference evidence="1" key="1">
    <citation type="journal article" date="2014" name="Int. J. Syst. Evol. Microbiol.">
        <title>Complete genome sequence of Corynebacterium casei LMG S-19264T (=DSM 44701T), isolated from a smear-ripened cheese.</title>
        <authorList>
            <consortium name="US DOE Joint Genome Institute (JGI-PGF)"/>
            <person name="Walter F."/>
            <person name="Albersmeier A."/>
            <person name="Kalinowski J."/>
            <person name="Ruckert C."/>
        </authorList>
    </citation>
    <scope>NUCLEOTIDE SEQUENCE</scope>
    <source>
        <strain evidence="1">CGMCC 1.14988</strain>
    </source>
</reference>
<dbReference type="EMBL" id="BMHA01000013">
    <property type="protein sequence ID" value="GGI09017.1"/>
    <property type="molecule type" value="Genomic_DNA"/>
</dbReference>
<protein>
    <submittedName>
        <fullName evidence="1">Uncharacterized protein</fullName>
    </submittedName>
</protein>
<dbReference type="RefSeq" id="WP_205745428.1">
    <property type="nucleotide sequence ID" value="NZ_BMHA01000013.1"/>
</dbReference>
<gene>
    <name evidence="1" type="ORF">GCM10011354_31980</name>
</gene>
<proteinExistence type="predicted"/>
<name>A0A8J3EV61_9ACTN</name>
<organism evidence="1 2">
    <name type="scientific">Egicoccus halophilus</name>
    <dbReference type="NCBI Taxonomy" id="1670830"/>
    <lineage>
        <taxon>Bacteria</taxon>
        <taxon>Bacillati</taxon>
        <taxon>Actinomycetota</taxon>
        <taxon>Nitriliruptoria</taxon>
        <taxon>Egicoccales</taxon>
        <taxon>Egicoccaceae</taxon>
        <taxon>Egicoccus</taxon>
    </lineage>
</organism>